<gene>
    <name evidence="1" type="ORF">KPL71_020431</name>
</gene>
<proteinExistence type="predicted"/>
<accession>A0ACB8J833</accession>
<evidence type="ECO:0000313" key="1">
    <source>
        <dbReference type="EMBL" id="KAH9713704.1"/>
    </source>
</evidence>
<keyword evidence="2" id="KW-1185">Reference proteome</keyword>
<name>A0ACB8J833_CITSI</name>
<sequence>MAAEATIVPVVRILKELSREKFEDKGLVTQLEDSIKVLENVRKSLEEREINDVCPVLLNAVSQVQDITDTFRIENCKRVYLGVISFRSSSIQARFRKKITELVSGIQADSEKMPRQVESSESSAVQNTECSGEISEKITSAENVDSAKKTGILDSNKEVNKLADFLIRSHSSLFTISVVDVAGSVMTTDLWKLYESETVKEHFQCRAWVPVPEELERREFVTDVLKQVGGSEVEKNPQTKLRNLFTKKRYLVVIINARTPDIWDILKYLFPNSSNGSRVILSFQEADAARCRNMSFFGGESSYKPKYIAYAASEDDGGNDDRALPKQVPDEEISEEVTAVVSMENDILKLAKLTLNSGDKNFFISVAGAAGSGKTALVKTIYDSSYTKKNFPCRAWANVYVSQDFDMRSVFADILRQLTQDEVDEESSLDDLESEFTRTLYEKRYLVVLDDVHSPGAWYDLKRIFSPQASPIGSRVILITREAYVARSFSPSIFLHQLRPLNEEESGKLFQKKVGSVKSRPDSNLLQKIFKLCSGLPLAISVVGGFLSNKDVSNWSREIEKNMPGKKQGAPDDDQSTTLDQLSFRDISSIWVFANKSLSPHLKACLHYFRLFPKSYEVSVRRLLQLWLAERLETPIEENYMAPEDQVKTIFDQLELMNMIEVVKRKPDGKPKTCRVPSSLSDNLFPKAESGGVFCIHGVSRSNATSGSSDLCVRRLAELLVNRNNSYASGKHLERLHSYLSFDNRKGDKPAAEVGNLLNRTISKRGYRLLRVLDLERVYKPVLPETIGKLRLLRHVGLRWTFLDSIPKSLGDLPSLETLDVKRTNIATLPKSIWKSSTLRHLYMSDIRFQLSAQKPFVNSSLTKLQTLWGLLIGKKSRPLNWLRNSKDLRKLGLTFHFESLQDQEITKWIKDLEHLESLMLRSVNDFLEPSDLDFGNLSKHKKLTELYLIGKLPREIGINDQLPEKLTVFTLSLSHLSKDPMPVLGQLKELKILRLFAHSYIGEQMTCQKGWFPQLLVLKLWVLKELKRWSIEKETMPKLRELEIRRCQKLKNPFESTNLTGLKELTLTDMGKSFEDEVKQSLAGTVNVVIIPPVRHDIPFGKESGVDHFGIGGCFSNTIFLQEFVPTMP</sequence>
<comment type="caution">
    <text evidence="1">The sequence shown here is derived from an EMBL/GenBank/DDBJ whole genome shotgun (WGS) entry which is preliminary data.</text>
</comment>
<dbReference type="EMBL" id="CM039176">
    <property type="protein sequence ID" value="KAH9713704.1"/>
    <property type="molecule type" value="Genomic_DNA"/>
</dbReference>
<protein>
    <submittedName>
        <fullName evidence="1">NB-ARC domain-containing protein</fullName>
    </submittedName>
</protein>
<organism evidence="1 2">
    <name type="scientific">Citrus sinensis</name>
    <name type="common">Sweet orange</name>
    <name type="synonym">Citrus aurantium var. sinensis</name>
    <dbReference type="NCBI Taxonomy" id="2711"/>
    <lineage>
        <taxon>Eukaryota</taxon>
        <taxon>Viridiplantae</taxon>
        <taxon>Streptophyta</taxon>
        <taxon>Embryophyta</taxon>
        <taxon>Tracheophyta</taxon>
        <taxon>Spermatophyta</taxon>
        <taxon>Magnoliopsida</taxon>
        <taxon>eudicotyledons</taxon>
        <taxon>Gunneridae</taxon>
        <taxon>Pentapetalae</taxon>
        <taxon>rosids</taxon>
        <taxon>malvids</taxon>
        <taxon>Sapindales</taxon>
        <taxon>Rutaceae</taxon>
        <taxon>Aurantioideae</taxon>
        <taxon>Citrus</taxon>
    </lineage>
</organism>
<evidence type="ECO:0000313" key="2">
    <source>
        <dbReference type="Proteomes" id="UP000829398"/>
    </source>
</evidence>
<dbReference type="Proteomes" id="UP000829398">
    <property type="component" value="Chromosome 7"/>
</dbReference>
<reference evidence="2" key="1">
    <citation type="journal article" date="2023" name="Hortic. Res.">
        <title>A chromosome-level phased genome enabling allele-level studies in sweet orange: a case study on citrus Huanglongbing tolerance.</title>
        <authorList>
            <person name="Wu B."/>
            <person name="Yu Q."/>
            <person name="Deng Z."/>
            <person name="Duan Y."/>
            <person name="Luo F."/>
            <person name="Gmitter F. Jr."/>
        </authorList>
    </citation>
    <scope>NUCLEOTIDE SEQUENCE [LARGE SCALE GENOMIC DNA]</scope>
    <source>
        <strain evidence="2">cv. Valencia</strain>
    </source>
</reference>